<dbReference type="CDD" id="cd03109">
    <property type="entry name" value="DTBS"/>
    <property type="match status" value="1"/>
</dbReference>
<dbReference type="EMBL" id="ACZR01000001">
    <property type="protein sequence ID" value="EEX51370.1"/>
    <property type="molecule type" value="Genomic_DNA"/>
</dbReference>
<evidence type="ECO:0000256" key="1">
    <source>
        <dbReference type="ARBA" id="ARBA00022490"/>
    </source>
</evidence>
<keyword evidence="7 9" id="KW-0460">Magnesium</keyword>
<feature type="active site" evidence="9">
    <location>
        <position position="39"/>
    </location>
</feature>
<dbReference type="GO" id="GO:0042803">
    <property type="term" value="F:protein homodimerization activity"/>
    <property type="evidence" value="ECO:0007669"/>
    <property type="project" value="UniProtKB-ARBA"/>
</dbReference>
<dbReference type="GO" id="GO:0004141">
    <property type="term" value="F:dethiobiotin synthase activity"/>
    <property type="evidence" value="ECO:0007669"/>
    <property type="project" value="UniProtKB-UniRule"/>
</dbReference>
<dbReference type="OrthoDB" id="9802097at2"/>
<dbReference type="Proteomes" id="UP000005519">
    <property type="component" value="Unassembled WGS sequence"/>
</dbReference>
<evidence type="ECO:0000256" key="5">
    <source>
        <dbReference type="ARBA" id="ARBA00022756"/>
    </source>
</evidence>
<comment type="catalytic activity">
    <reaction evidence="8">
        <text>(7R,8S)-8-amino-7-(carboxyamino)nonanoate + ATP = (4R,5S)-dethiobiotin + ADP + phosphate + H(+)</text>
        <dbReference type="Rhea" id="RHEA:63684"/>
        <dbReference type="ChEBI" id="CHEBI:15378"/>
        <dbReference type="ChEBI" id="CHEBI:30616"/>
        <dbReference type="ChEBI" id="CHEBI:43474"/>
        <dbReference type="ChEBI" id="CHEBI:149470"/>
        <dbReference type="ChEBI" id="CHEBI:149473"/>
        <dbReference type="ChEBI" id="CHEBI:456216"/>
    </reaction>
</comment>
<name>C9PMF0_9PAST</name>
<organism evidence="10 11">
    <name type="scientific">Pasteurella dagmatis ATCC 43325</name>
    <dbReference type="NCBI Taxonomy" id="667128"/>
    <lineage>
        <taxon>Bacteria</taxon>
        <taxon>Pseudomonadati</taxon>
        <taxon>Pseudomonadota</taxon>
        <taxon>Gammaproteobacteria</taxon>
        <taxon>Pasteurellales</taxon>
        <taxon>Pasteurellaceae</taxon>
        <taxon>Pasteurella</taxon>
    </lineage>
</organism>
<evidence type="ECO:0000256" key="8">
    <source>
        <dbReference type="ARBA" id="ARBA00047386"/>
    </source>
</evidence>
<comment type="function">
    <text evidence="9">Catalyzes a mechanistically unusual reaction, the ATP-dependent insertion of CO2 between the N7 and N8 nitrogen atoms of 7,8-diaminopelargonic acid (DAPA, also called 7,8-diammoniononanoate) to form a ureido ring.</text>
</comment>
<feature type="binding site" evidence="9">
    <location>
        <position position="116"/>
    </location>
    <ligand>
        <name>Mg(2+)</name>
        <dbReference type="ChEBI" id="CHEBI:18420"/>
    </ligand>
</feature>
<feature type="binding site" evidence="9">
    <location>
        <position position="18"/>
    </location>
    <ligand>
        <name>Mg(2+)</name>
        <dbReference type="ChEBI" id="CHEBI:18420"/>
    </ligand>
</feature>
<comment type="subcellular location">
    <subcellularLocation>
        <location evidence="9">Cytoplasm</location>
    </subcellularLocation>
</comment>
<dbReference type="InterPro" id="IPR004472">
    <property type="entry name" value="DTB_synth_BioD"/>
</dbReference>
<proteinExistence type="inferred from homology"/>
<keyword evidence="5 9" id="KW-0093">Biotin biosynthesis</keyword>
<comment type="caution">
    <text evidence="10">The sequence shown here is derived from an EMBL/GenBank/DDBJ whole genome shotgun (WGS) entry which is preliminary data.</text>
</comment>
<evidence type="ECO:0000256" key="6">
    <source>
        <dbReference type="ARBA" id="ARBA00022840"/>
    </source>
</evidence>
<dbReference type="FunFam" id="3.40.50.300:FF:000292">
    <property type="entry name" value="ATP-dependent dethiobiotin synthetase BioD"/>
    <property type="match status" value="1"/>
</dbReference>
<evidence type="ECO:0000256" key="9">
    <source>
        <dbReference type="HAMAP-Rule" id="MF_00336"/>
    </source>
</evidence>
<accession>C9PMF0</accession>
<feature type="binding site" evidence="9">
    <location>
        <begin position="202"/>
        <end position="204"/>
    </location>
    <ligand>
        <name>ATP</name>
        <dbReference type="ChEBI" id="CHEBI:30616"/>
    </ligand>
</feature>
<dbReference type="SUPFAM" id="SSF52540">
    <property type="entry name" value="P-loop containing nucleoside triphosphate hydrolases"/>
    <property type="match status" value="1"/>
</dbReference>
<evidence type="ECO:0000313" key="11">
    <source>
        <dbReference type="Proteomes" id="UP000005519"/>
    </source>
</evidence>
<dbReference type="Pfam" id="PF13500">
    <property type="entry name" value="AAA_26"/>
    <property type="match status" value="1"/>
</dbReference>
<comment type="similarity">
    <text evidence="9">Belongs to the dethiobiotin synthetase family.</text>
</comment>
<feature type="binding site" evidence="9">
    <location>
        <position position="51"/>
    </location>
    <ligand>
        <name>Mg(2+)</name>
        <dbReference type="ChEBI" id="CHEBI:18420"/>
    </ligand>
</feature>
<comment type="caution">
    <text evidence="9">Lacks conserved residue(s) required for the propagation of feature annotation.</text>
</comment>
<feature type="binding site" evidence="9">
    <location>
        <begin position="116"/>
        <end position="119"/>
    </location>
    <ligand>
        <name>ATP</name>
        <dbReference type="ChEBI" id="CHEBI:30616"/>
    </ligand>
</feature>
<keyword evidence="1 9" id="KW-0963">Cytoplasm</keyword>
<dbReference type="GO" id="GO:0000287">
    <property type="term" value="F:magnesium ion binding"/>
    <property type="evidence" value="ECO:0007669"/>
    <property type="project" value="UniProtKB-UniRule"/>
</dbReference>
<dbReference type="HOGENOM" id="CLU_072551_3_0_6"/>
<dbReference type="GO" id="GO:0005524">
    <property type="term" value="F:ATP binding"/>
    <property type="evidence" value="ECO:0007669"/>
    <property type="project" value="UniProtKB-UniRule"/>
</dbReference>
<feature type="binding site" evidence="9">
    <location>
        <position position="51"/>
    </location>
    <ligand>
        <name>ATP</name>
        <dbReference type="ChEBI" id="CHEBI:30616"/>
    </ligand>
</feature>
<keyword evidence="11" id="KW-1185">Reference proteome</keyword>
<evidence type="ECO:0000256" key="2">
    <source>
        <dbReference type="ARBA" id="ARBA00022598"/>
    </source>
</evidence>
<comment type="subunit">
    <text evidence="9">Homodimer.</text>
</comment>
<gene>
    <name evidence="9 10" type="primary">bioD</name>
    <name evidence="10" type="ORF">HMPREF0621_0174</name>
</gene>
<feature type="binding site" evidence="9">
    <location>
        <begin position="14"/>
        <end position="19"/>
    </location>
    <ligand>
        <name>ATP</name>
        <dbReference type="ChEBI" id="CHEBI:30616"/>
    </ligand>
</feature>
<reference evidence="10 11" key="1">
    <citation type="submission" date="2009-10" db="EMBL/GenBank/DDBJ databases">
        <authorList>
            <person name="Muzny D."/>
            <person name="Qin X."/>
            <person name="Deng J."/>
            <person name="Jiang H."/>
            <person name="Liu Y."/>
            <person name="Qu J."/>
            <person name="Song X.-Z."/>
            <person name="Zhang L."/>
            <person name="Thornton R."/>
            <person name="Coyle M."/>
            <person name="Francisco L."/>
            <person name="Jackson L."/>
            <person name="Javaid M."/>
            <person name="Korchina V."/>
            <person name="Kovar C."/>
            <person name="Mata R."/>
            <person name="Mathew T."/>
            <person name="Ngo R."/>
            <person name="Nguyen L."/>
            <person name="Nguyen N."/>
            <person name="Okwuonu G."/>
            <person name="Ongeri F."/>
            <person name="Pham C."/>
            <person name="Simmons D."/>
            <person name="Wilczek-Boney K."/>
            <person name="Hale W."/>
            <person name="Jakkamsetti A."/>
            <person name="Pham P."/>
            <person name="Ruth R."/>
            <person name="San Lucas F."/>
            <person name="Warren J."/>
            <person name="Zhang J."/>
            <person name="Zhao Z."/>
            <person name="Zhou C."/>
            <person name="Zhu D."/>
            <person name="Lee S."/>
            <person name="Bess C."/>
            <person name="Blankenburg K."/>
            <person name="Forbes L."/>
            <person name="Fu Q."/>
            <person name="Gubbala S."/>
            <person name="Hirani K."/>
            <person name="Jayaseelan J.C."/>
            <person name="Lara F."/>
            <person name="Munidasa M."/>
            <person name="Palculict T."/>
            <person name="Patil S."/>
            <person name="Pu L.-L."/>
            <person name="Saada N."/>
            <person name="Tang L."/>
            <person name="Weissenberger G."/>
            <person name="Zhu Y."/>
            <person name="Hemphill L."/>
            <person name="Shang Y."/>
            <person name="Youmans B."/>
            <person name="Ayvaz T."/>
            <person name="Ross M."/>
            <person name="Santibanez J."/>
            <person name="Aqrawi P."/>
            <person name="Gross S."/>
            <person name="Joshi V."/>
            <person name="Fowler G."/>
            <person name="Nazareth L."/>
            <person name="Reid J."/>
            <person name="Worley K."/>
            <person name="Petrosino J."/>
            <person name="Highlander S."/>
            <person name="Gibbs R."/>
        </authorList>
    </citation>
    <scope>NUCLEOTIDE SEQUENCE [LARGE SCALE GENOMIC DNA]</scope>
    <source>
        <strain evidence="10 11">ATCC 43325</strain>
    </source>
</reference>
<dbReference type="UniPathway" id="UPA00078">
    <property type="reaction ID" value="UER00161"/>
</dbReference>
<keyword evidence="6 9" id="KW-0067">ATP-binding</keyword>
<comment type="pathway">
    <text evidence="9">Cofactor biosynthesis; biotin biosynthesis; biotin from 7,8-diaminononanoate: step 1/2.</text>
</comment>
<dbReference type="PANTHER" id="PTHR43210">
    <property type="entry name" value="DETHIOBIOTIN SYNTHETASE"/>
    <property type="match status" value="1"/>
</dbReference>
<keyword evidence="3 9" id="KW-0479">Metal-binding</keyword>
<dbReference type="AlphaFoldDB" id="C9PMF0"/>
<sequence>MTATVLFVTGIDTDIGKSIVTGWYAKKLMQQGARVITQKIIQTGCQGIAEDLLIHRKIQGIDLTEEDRNGVTCPYVFSYPCSPHLAAKLEQREIDDKKIEKYTALLSEKYDYVLLEGAGGLCVPYNEEKTTLDYIAEQQYPVILVTSGKLGSINHTLLNLQILHSKSIKIHSVIYNLHPKTDEIISQETEAFLRQYLAKNHPQTQFEIINFIEM</sequence>
<dbReference type="Gene3D" id="3.40.50.300">
    <property type="entry name" value="P-loop containing nucleotide triphosphate hydrolases"/>
    <property type="match status" value="1"/>
</dbReference>
<evidence type="ECO:0000256" key="3">
    <source>
        <dbReference type="ARBA" id="ARBA00022723"/>
    </source>
</evidence>
<feature type="binding site" evidence="9">
    <location>
        <position position="43"/>
    </location>
    <ligand>
        <name>substrate</name>
    </ligand>
</feature>
<protein>
    <recommendedName>
        <fullName evidence="9">ATP-dependent dethiobiotin synthetase BioD</fullName>
        <ecNumber evidence="9">6.3.3.3</ecNumber>
    </recommendedName>
    <alternativeName>
        <fullName evidence="9">DTB synthetase</fullName>
        <shortName evidence="9">DTBS</shortName>
    </alternativeName>
    <alternativeName>
        <fullName evidence="9">Dethiobiotin synthase</fullName>
    </alternativeName>
</protein>
<keyword evidence="2 9" id="KW-0436">Ligase</keyword>
<evidence type="ECO:0000256" key="7">
    <source>
        <dbReference type="ARBA" id="ARBA00022842"/>
    </source>
</evidence>
<comment type="catalytic activity">
    <reaction evidence="9">
        <text>(7R,8S)-7,8-diammoniononanoate + CO2 + ATP = (4R,5S)-dethiobiotin + ADP + phosphate + 3 H(+)</text>
        <dbReference type="Rhea" id="RHEA:15805"/>
        <dbReference type="ChEBI" id="CHEBI:15378"/>
        <dbReference type="ChEBI" id="CHEBI:16526"/>
        <dbReference type="ChEBI" id="CHEBI:30616"/>
        <dbReference type="ChEBI" id="CHEBI:43474"/>
        <dbReference type="ChEBI" id="CHEBI:149469"/>
        <dbReference type="ChEBI" id="CHEBI:149473"/>
        <dbReference type="ChEBI" id="CHEBI:456216"/>
        <dbReference type="EC" id="6.3.3.3"/>
    </reaction>
</comment>
<dbReference type="PANTHER" id="PTHR43210:SF2">
    <property type="entry name" value="ATP-DEPENDENT DETHIOBIOTIN SYNTHETASE BIOD 2"/>
    <property type="match status" value="1"/>
</dbReference>
<dbReference type="GO" id="GO:0009102">
    <property type="term" value="P:biotin biosynthetic process"/>
    <property type="evidence" value="ECO:0007669"/>
    <property type="project" value="UniProtKB-UniRule"/>
</dbReference>
<dbReference type="PIRSF" id="PIRSF006755">
    <property type="entry name" value="DTB_synth"/>
    <property type="match status" value="1"/>
</dbReference>
<dbReference type="InterPro" id="IPR027417">
    <property type="entry name" value="P-loop_NTPase"/>
</dbReference>
<comment type="cofactor">
    <cofactor evidence="9">
        <name>Mg(2+)</name>
        <dbReference type="ChEBI" id="CHEBI:18420"/>
    </cofactor>
</comment>
<dbReference type="EC" id="6.3.3.3" evidence="9"/>
<evidence type="ECO:0000313" key="10">
    <source>
        <dbReference type="EMBL" id="EEX51370.1"/>
    </source>
</evidence>
<evidence type="ECO:0000256" key="4">
    <source>
        <dbReference type="ARBA" id="ARBA00022741"/>
    </source>
</evidence>
<dbReference type="HAMAP" id="MF_00336">
    <property type="entry name" value="BioD"/>
    <property type="match status" value="1"/>
</dbReference>
<keyword evidence="4 9" id="KW-0547">Nucleotide-binding</keyword>
<dbReference type="GO" id="GO:0005829">
    <property type="term" value="C:cytosol"/>
    <property type="evidence" value="ECO:0007669"/>
    <property type="project" value="TreeGrafter"/>
</dbReference>
<dbReference type="RefSeq" id="WP_005765126.1">
    <property type="nucleotide sequence ID" value="NZ_GG704815.1"/>
</dbReference>
<dbReference type="STRING" id="667128.HMPREF0621_0174"/>
<dbReference type="NCBIfam" id="TIGR00347">
    <property type="entry name" value="bioD"/>
    <property type="match status" value="1"/>
</dbReference>